<dbReference type="HOGENOM" id="CLU_1318993_0_0_5"/>
<dbReference type="EMBL" id="CP000927">
    <property type="protein sequence ID" value="ABZ72614.1"/>
    <property type="molecule type" value="Genomic_DNA"/>
</dbReference>
<gene>
    <name evidence="1" type="ordered locus">Caul_3487</name>
</gene>
<sequence>MTTYHDDRTPFMYAIGWTKQHKWYLGIRYGKGCHPSDLWTTYFTSSERVAAFRAVHGEPDHVEVLFTGDREEVVQKEADYIREFDIHRCENWLNLGAGGAAFYLDELAIEKLRRPKARRHGRMLSSSELAEVEARKAHGYRRLIRPEDRRPRRSKTYEWKGECLTLNEWVNKYQMCSVHQARMRLQKGWTIEKAVTTAPRPRTVTMSP</sequence>
<dbReference type="STRING" id="366602.Caul_3487"/>
<protein>
    <submittedName>
        <fullName evidence="1">Uncharacterized protein</fullName>
    </submittedName>
</protein>
<dbReference type="OrthoDB" id="8517173at2"/>
<reference evidence="1" key="1">
    <citation type="submission" date="2008-01" db="EMBL/GenBank/DDBJ databases">
        <title>Complete sequence of chromosome of Caulobacter sp. K31.</title>
        <authorList>
            <consortium name="US DOE Joint Genome Institute"/>
            <person name="Copeland A."/>
            <person name="Lucas S."/>
            <person name="Lapidus A."/>
            <person name="Barry K."/>
            <person name="Glavina del Rio T."/>
            <person name="Dalin E."/>
            <person name="Tice H."/>
            <person name="Pitluck S."/>
            <person name="Bruce D."/>
            <person name="Goodwin L."/>
            <person name="Thompson L.S."/>
            <person name="Brettin T."/>
            <person name="Detter J.C."/>
            <person name="Han C."/>
            <person name="Schmutz J."/>
            <person name="Larimer F."/>
            <person name="Land M."/>
            <person name="Hauser L."/>
            <person name="Kyrpides N."/>
            <person name="Kim E."/>
            <person name="Stephens C."/>
            <person name="Richardson P."/>
        </authorList>
    </citation>
    <scope>NUCLEOTIDE SEQUENCE [LARGE SCALE GENOMIC DNA]</scope>
    <source>
        <strain evidence="1">K31</strain>
    </source>
</reference>
<accession>B0T633</accession>
<evidence type="ECO:0000313" key="1">
    <source>
        <dbReference type="EMBL" id="ABZ72614.1"/>
    </source>
</evidence>
<proteinExistence type="predicted"/>
<organism evidence="1">
    <name type="scientific">Caulobacter sp. (strain K31)</name>
    <dbReference type="NCBI Taxonomy" id="366602"/>
    <lineage>
        <taxon>Bacteria</taxon>
        <taxon>Pseudomonadati</taxon>
        <taxon>Pseudomonadota</taxon>
        <taxon>Alphaproteobacteria</taxon>
        <taxon>Caulobacterales</taxon>
        <taxon>Caulobacteraceae</taxon>
        <taxon>Caulobacter</taxon>
    </lineage>
</organism>
<name>B0T633_CAUSK</name>
<dbReference type="KEGG" id="cak:Caul_3487"/>
<dbReference type="AlphaFoldDB" id="B0T633"/>